<dbReference type="VEuPathDB" id="FungiDB:ASPFODRAFT_557382"/>
<dbReference type="EMBL" id="KV878283">
    <property type="protein sequence ID" value="OJZ79608.1"/>
    <property type="molecule type" value="Genomic_DNA"/>
</dbReference>
<proteinExistence type="predicted"/>
<evidence type="ECO:0000313" key="1">
    <source>
        <dbReference type="EMBL" id="OJZ79608.1"/>
    </source>
</evidence>
<name>A0A1M3SYQ2_ASPLC</name>
<accession>A0A1M3SYQ2</accession>
<reference evidence="2" key="1">
    <citation type="journal article" date="2017" name="Genome Biol.">
        <title>Comparative genomics reveals high biological diversity and specific adaptations in the industrially and medically important fungal genus Aspergillus.</title>
        <authorList>
            <person name="de Vries R.P."/>
            <person name="Riley R."/>
            <person name="Wiebenga A."/>
            <person name="Aguilar-Osorio G."/>
            <person name="Amillis S."/>
            <person name="Uchima C.A."/>
            <person name="Anderluh G."/>
            <person name="Asadollahi M."/>
            <person name="Askin M."/>
            <person name="Barry K."/>
            <person name="Battaglia E."/>
            <person name="Bayram O."/>
            <person name="Benocci T."/>
            <person name="Braus-Stromeyer S.A."/>
            <person name="Caldana C."/>
            <person name="Canovas D."/>
            <person name="Cerqueira G.C."/>
            <person name="Chen F."/>
            <person name="Chen W."/>
            <person name="Choi C."/>
            <person name="Clum A."/>
            <person name="Dos Santos R.A."/>
            <person name="Damasio A.R."/>
            <person name="Diallinas G."/>
            <person name="Emri T."/>
            <person name="Fekete E."/>
            <person name="Flipphi M."/>
            <person name="Freyberg S."/>
            <person name="Gallo A."/>
            <person name="Gournas C."/>
            <person name="Habgood R."/>
            <person name="Hainaut M."/>
            <person name="Harispe M.L."/>
            <person name="Henrissat B."/>
            <person name="Hilden K.S."/>
            <person name="Hope R."/>
            <person name="Hossain A."/>
            <person name="Karabika E."/>
            <person name="Karaffa L."/>
            <person name="Karanyi Z."/>
            <person name="Krasevec N."/>
            <person name="Kuo A."/>
            <person name="Kusch H."/>
            <person name="LaButti K."/>
            <person name="Lagendijk E.L."/>
            <person name="Lapidus A."/>
            <person name="Levasseur A."/>
            <person name="Lindquist E."/>
            <person name="Lipzen A."/>
            <person name="Logrieco A.F."/>
            <person name="MacCabe A."/>
            <person name="Maekelae M.R."/>
            <person name="Malavazi I."/>
            <person name="Melin P."/>
            <person name="Meyer V."/>
            <person name="Mielnichuk N."/>
            <person name="Miskei M."/>
            <person name="Molnar A.P."/>
            <person name="Mule G."/>
            <person name="Ngan C.Y."/>
            <person name="Orejas M."/>
            <person name="Orosz E."/>
            <person name="Ouedraogo J.P."/>
            <person name="Overkamp K.M."/>
            <person name="Park H.-S."/>
            <person name="Perrone G."/>
            <person name="Piumi F."/>
            <person name="Punt P.J."/>
            <person name="Ram A.F."/>
            <person name="Ramon A."/>
            <person name="Rauscher S."/>
            <person name="Record E."/>
            <person name="Riano-Pachon D.M."/>
            <person name="Robert V."/>
            <person name="Roehrig J."/>
            <person name="Ruller R."/>
            <person name="Salamov A."/>
            <person name="Salih N.S."/>
            <person name="Samson R.A."/>
            <person name="Sandor E."/>
            <person name="Sanguinetti M."/>
            <person name="Schuetze T."/>
            <person name="Sepcic K."/>
            <person name="Shelest E."/>
            <person name="Sherlock G."/>
            <person name="Sophianopoulou V."/>
            <person name="Squina F.M."/>
            <person name="Sun H."/>
            <person name="Susca A."/>
            <person name="Todd R.B."/>
            <person name="Tsang A."/>
            <person name="Unkles S.E."/>
            <person name="van de Wiele N."/>
            <person name="van Rossen-Uffink D."/>
            <person name="Oliveira J.V."/>
            <person name="Vesth T.C."/>
            <person name="Visser J."/>
            <person name="Yu J.-H."/>
            <person name="Zhou M."/>
            <person name="Andersen M.R."/>
            <person name="Archer D.B."/>
            <person name="Baker S.E."/>
            <person name="Benoit I."/>
            <person name="Brakhage A.A."/>
            <person name="Braus G.H."/>
            <person name="Fischer R."/>
            <person name="Frisvad J.C."/>
            <person name="Goldman G.H."/>
            <person name="Houbraken J."/>
            <person name="Oakley B."/>
            <person name="Pocsi I."/>
            <person name="Scazzocchio C."/>
            <person name="Seiboth B."/>
            <person name="vanKuyk P.A."/>
            <person name="Wortman J."/>
            <person name="Dyer P.S."/>
            <person name="Grigoriev I.V."/>
        </authorList>
    </citation>
    <scope>NUCLEOTIDE SEQUENCE [LARGE SCALE GENOMIC DNA]</scope>
    <source>
        <strain evidence="2">CBS 106.47</strain>
    </source>
</reference>
<gene>
    <name evidence="1" type="ORF">ASPFODRAFT_557382</name>
</gene>
<dbReference type="AlphaFoldDB" id="A0A1M3SYQ2"/>
<organism evidence="1 2">
    <name type="scientific">Aspergillus luchuensis (strain CBS 106.47)</name>
    <dbReference type="NCBI Taxonomy" id="1137211"/>
    <lineage>
        <taxon>Eukaryota</taxon>
        <taxon>Fungi</taxon>
        <taxon>Dikarya</taxon>
        <taxon>Ascomycota</taxon>
        <taxon>Pezizomycotina</taxon>
        <taxon>Eurotiomycetes</taxon>
        <taxon>Eurotiomycetidae</taxon>
        <taxon>Eurotiales</taxon>
        <taxon>Aspergillaceae</taxon>
        <taxon>Aspergillus</taxon>
        <taxon>Aspergillus subgen. Circumdati</taxon>
    </lineage>
</organism>
<dbReference type="Proteomes" id="UP000184063">
    <property type="component" value="Unassembled WGS sequence"/>
</dbReference>
<sequence length="151" mass="16667">MTDPLSAPGECMHRAYLLTQLRTGHSWLCSIFAAYVKSHIFKDDDKCESGASTRHQFGDRHVVRRSELHCIYENLSFVRYKMHAELVGASIASSRSATSILSLRGSCSPSSASSKPRVRPSFGCPRVLKIDSVAPGCSPATFPTGLRDHRR</sequence>
<evidence type="ECO:0000313" key="2">
    <source>
        <dbReference type="Proteomes" id="UP000184063"/>
    </source>
</evidence>
<protein>
    <submittedName>
        <fullName evidence="1">Uncharacterized protein</fullName>
    </submittedName>
</protein>